<evidence type="ECO:0000256" key="2">
    <source>
        <dbReference type="ARBA" id="ARBA00022692"/>
    </source>
</evidence>
<keyword evidence="2" id="KW-0812">Transmembrane</keyword>
<dbReference type="SUPFAM" id="SSF74653">
    <property type="entry name" value="TolA/TonB C-terminal domain"/>
    <property type="match status" value="1"/>
</dbReference>
<feature type="chain" id="PRO_5029005119" evidence="5">
    <location>
        <begin position="25"/>
        <end position="116"/>
    </location>
</feature>
<keyword evidence="5" id="KW-0732">Signal</keyword>
<dbReference type="GO" id="GO:0055085">
    <property type="term" value="P:transmembrane transport"/>
    <property type="evidence" value="ECO:0007669"/>
    <property type="project" value="InterPro"/>
</dbReference>
<evidence type="ECO:0000313" key="8">
    <source>
        <dbReference type="Proteomes" id="UP000516412"/>
    </source>
</evidence>
<accession>A0A7H1M9M2</accession>
<evidence type="ECO:0000256" key="1">
    <source>
        <dbReference type="ARBA" id="ARBA00004167"/>
    </source>
</evidence>
<evidence type="ECO:0000256" key="5">
    <source>
        <dbReference type="SAM" id="SignalP"/>
    </source>
</evidence>
<protein>
    <submittedName>
        <fullName evidence="7">TonB family C-terminal domain protein</fullName>
    </submittedName>
</protein>
<keyword evidence="3" id="KW-1133">Transmembrane helix</keyword>
<evidence type="ECO:0000259" key="6">
    <source>
        <dbReference type="PROSITE" id="PS52015"/>
    </source>
</evidence>
<evidence type="ECO:0000256" key="4">
    <source>
        <dbReference type="ARBA" id="ARBA00023136"/>
    </source>
</evidence>
<dbReference type="NCBIfam" id="TIGR01352">
    <property type="entry name" value="tonB_Cterm"/>
    <property type="match status" value="1"/>
</dbReference>
<dbReference type="InterPro" id="IPR037682">
    <property type="entry name" value="TonB_C"/>
</dbReference>
<keyword evidence="4" id="KW-0472">Membrane</keyword>
<comment type="subcellular location">
    <subcellularLocation>
        <location evidence="1">Membrane</location>
        <topology evidence="1">Single-pass membrane protein</topology>
    </subcellularLocation>
</comment>
<dbReference type="EMBL" id="CP060414">
    <property type="protein sequence ID" value="QNT58337.1"/>
    <property type="molecule type" value="Genomic_DNA"/>
</dbReference>
<dbReference type="KEGG" id="nmus:H7A79_0537"/>
<feature type="domain" description="TonB C-terminal" evidence="6">
    <location>
        <begin position="16"/>
        <end position="110"/>
    </location>
</feature>
<dbReference type="PROSITE" id="PS52015">
    <property type="entry name" value="TONB_CTD"/>
    <property type="match status" value="1"/>
</dbReference>
<dbReference type="AlphaFoldDB" id="A0A7H1M9M2"/>
<dbReference type="InterPro" id="IPR006260">
    <property type="entry name" value="TonB/TolA_C"/>
</dbReference>
<name>A0A7H1M9M2_9NEIS</name>
<organism evidence="7 8">
    <name type="scientific">Neisseria musculi</name>
    <dbReference type="NCBI Taxonomy" id="1815583"/>
    <lineage>
        <taxon>Bacteria</taxon>
        <taxon>Pseudomonadati</taxon>
        <taxon>Pseudomonadota</taxon>
        <taxon>Betaproteobacteria</taxon>
        <taxon>Neisseriales</taxon>
        <taxon>Neisseriaceae</taxon>
        <taxon>Neisseria</taxon>
    </lineage>
</organism>
<dbReference type="Gene3D" id="3.30.1150.10">
    <property type="match status" value="1"/>
</dbReference>
<keyword evidence="8" id="KW-1185">Reference proteome</keyword>
<dbReference type="RefSeq" id="WP_135035654.1">
    <property type="nucleotide sequence ID" value="NZ_CP060414.2"/>
</dbReference>
<evidence type="ECO:0000256" key="3">
    <source>
        <dbReference type="ARBA" id="ARBA00022989"/>
    </source>
</evidence>
<reference evidence="7" key="1">
    <citation type="submission" date="2024-06" db="EMBL/GenBank/DDBJ databases">
        <title>Complete Genome Sequence of mouse commensal type strain Neisseria musculi.</title>
        <authorList>
            <person name="Thapa E."/>
            <person name="Aluvathingal J."/>
            <person name="Nadendla S."/>
            <person name="Mehta A."/>
            <person name="Tettelin H."/>
            <person name="Weyand N.J."/>
        </authorList>
    </citation>
    <scope>NUCLEOTIDE SEQUENCE</scope>
    <source>
        <strain evidence="7">NW831</strain>
    </source>
</reference>
<sequence>MKIQRALSTVATFALLAGAQAAFAQGVTFHHKTSDAAAPISGNLAMRITINAEGNVSDARVIRSSGSAGIDAEAVNWIEAQYLRPVTMNGDPIDFSVIKEINFSKNAPVQHAGLAQ</sequence>
<dbReference type="GO" id="GO:0016020">
    <property type="term" value="C:membrane"/>
    <property type="evidence" value="ECO:0007669"/>
    <property type="project" value="UniProtKB-SubCell"/>
</dbReference>
<dbReference type="Pfam" id="PF03544">
    <property type="entry name" value="TonB_C"/>
    <property type="match status" value="1"/>
</dbReference>
<proteinExistence type="predicted"/>
<gene>
    <name evidence="7" type="ORF">H7A79_0537</name>
</gene>
<evidence type="ECO:0000313" key="7">
    <source>
        <dbReference type="EMBL" id="QNT58337.1"/>
    </source>
</evidence>
<feature type="signal peptide" evidence="5">
    <location>
        <begin position="1"/>
        <end position="24"/>
    </location>
</feature>
<dbReference type="Proteomes" id="UP000516412">
    <property type="component" value="Chromosome"/>
</dbReference>